<protein>
    <submittedName>
        <fullName evidence="2">Glycosyltransferase, group 2 family protein</fullName>
    </submittedName>
</protein>
<reference evidence="2" key="1">
    <citation type="submission" date="2018-01" db="EMBL/GenBank/DDBJ databases">
        <title>Genomic characterization of Leptospira inadai serogroup Lyme isolated from captured rat in Brazil and comparative analysis with human reference strain.</title>
        <authorList>
            <person name="Moreno L.Z."/>
            <person name="Loureiro A.P."/>
            <person name="Miraglia F."/>
            <person name="Kremer F.S."/>
            <person name="Eslabao M.R."/>
            <person name="Dellagostin O.A."/>
            <person name="Lilenbaum W."/>
            <person name="Moreno A.M."/>
        </authorList>
    </citation>
    <scope>NUCLEOTIDE SEQUENCE [LARGE SCALE GENOMIC DNA]</scope>
    <source>
        <strain evidence="2">M34/99</strain>
    </source>
</reference>
<keyword evidence="1" id="KW-0812">Transmembrane</keyword>
<dbReference type="RefSeq" id="WP_020988650.1">
    <property type="nucleotide sequence ID" value="NZ_MCRM02000005.1"/>
</dbReference>
<accession>A0ABX4YKP2</accession>
<comment type="caution">
    <text evidence="2">The sequence shown here is derived from an EMBL/GenBank/DDBJ whole genome shotgun (WGS) entry which is preliminary data.</text>
</comment>
<dbReference type="Proteomes" id="UP000094669">
    <property type="component" value="Unassembled WGS sequence"/>
</dbReference>
<dbReference type="Gene3D" id="3.90.550.60">
    <property type="match status" value="1"/>
</dbReference>
<evidence type="ECO:0000313" key="3">
    <source>
        <dbReference type="Proteomes" id="UP000094669"/>
    </source>
</evidence>
<feature type="transmembrane region" description="Helical" evidence="1">
    <location>
        <begin position="483"/>
        <end position="505"/>
    </location>
</feature>
<keyword evidence="1" id="KW-1133">Transmembrane helix</keyword>
<gene>
    <name evidence="2" type="ORF">BES34_007235</name>
</gene>
<organism evidence="2 3">
    <name type="scientific">Leptospira inadai serovar Lyme</name>
    <dbReference type="NCBI Taxonomy" id="293084"/>
    <lineage>
        <taxon>Bacteria</taxon>
        <taxon>Pseudomonadati</taxon>
        <taxon>Spirochaetota</taxon>
        <taxon>Spirochaetia</taxon>
        <taxon>Leptospirales</taxon>
        <taxon>Leptospiraceae</taxon>
        <taxon>Leptospira</taxon>
    </lineage>
</organism>
<dbReference type="InterPro" id="IPR029044">
    <property type="entry name" value="Nucleotide-diphossugar_trans"/>
</dbReference>
<dbReference type="EMBL" id="MCRM02000005">
    <property type="protein sequence ID" value="PNV75815.1"/>
    <property type="molecule type" value="Genomic_DNA"/>
</dbReference>
<keyword evidence="3" id="KW-1185">Reference proteome</keyword>
<keyword evidence="1" id="KW-0472">Membrane</keyword>
<evidence type="ECO:0000313" key="2">
    <source>
        <dbReference type="EMBL" id="PNV75815.1"/>
    </source>
</evidence>
<dbReference type="SUPFAM" id="SSF53448">
    <property type="entry name" value="Nucleotide-diphospho-sugar transferases"/>
    <property type="match status" value="1"/>
</dbReference>
<proteinExistence type="predicted"/>
<sequence>MHEVQRLVTPILKGSESLFFEPSSGITGISSVSKNDTSTIILSAKESLSFASYFNAIFPRHLVRMYGSGKYYFECLLEGEGNLGIEFRFRNGKRFSFFSKDINDSDGQVLVKVELEINSESPEIIYPILKAGSRLKFSDGKLKKASPALRSGKLAICICTYKREEFLFNNLNTWLADPAVVKRIAVFISDNAGTILASQMPKGLESHLFHNPNYGGSGGFARAFLEAKDIGNYDYFAFCDDDAVIHPESFFRLISILDSSEKPEKLLLSGAMLDLKRPKEVVEAGAKFHINDSRITSYYAGTDLSLSKNLESYAIEDIGNAKNYSGFFFTGFGTRSGQATELYPPFFIRGDDIAFGLTRSESGLEVLSYPGIAVWHEPFYAKVNPWVEYYNYRNYGIIHFAFNKGRPWALIKVYAVRFFAYLFTFQYETLKAAIDGVRDILTGPTLLNGLDLEAKHLEVMRKYAHEAIRTGGPLLKRNGSMQIIFNVVLLPFSLISFNLISFPFFSARMNRSRGVAGAVFNSSGSSLLFDFDERRPEVYVRTRSIGKTFNLALSALRIIFEIIIHHRRLSLLWSKEFSGLSSESFWRQKLAPFR</sequence>
<name>A0ABX4YKP2_9LEPT</name>
<evidence type="ECO:0000256" key="1">
    <source>
        <dbReference type="SAM" id="Phobius"/>
    </source>
</evidence>